<dbReference type="Pfam" id="PF00491">
    <property type="entry name" value="Arginase"/>
    <property type="match status" value="1"/>
</dbReference>
<dbReference type="EMBL" id="UINC01045681">
    <property type="protein sequence ID" value="SVB52731.1"/>
    <property type="molecule type" value="Genomic_DNA"/>
</dbReference>
<dbReference type="InterPro" id="IPR006035">
    <property type="entry name" value="Ureohydrolase"/>
</dbReference>
<dbReference type="PANTHER" id="PTHR11358:SF26">
    <property type="entry name" value="GUANIDINO ACID HYDROLASE, MITOCHONDRIAL"/>
    <property type="match status" value="1"/>
</dbReference>
<dbReference type="PROSITE" id="PS51409">
    <property type="entry name" value="ARGINASE_2"/>
    <property type="match status" value="1"/>
</dbReference>
<dbReference type="GO" id="GO:0033389">
    <property type="term" value="P:putrescine biosynthetic process from arginine, via agmatine"/>
    <property type="evidence" value="ECO:0007669"/>
    <property type="project" value="TreeGrafter"/>
</dbReference>
<dbReference type="SUPFAM" id="SSF52768">
    <property type="entry name" value="Arginase/deacetylase"/>
    <property type="match status" value="1"/>
</dbReference>
<organism evidence="3">
    <name type="scientific">marine metagenome</name>
    <dbReference type="NCBI Taxonomy" id="408172"/>
    <lineage>
        <taxon>unclassified sequences</taxon>
        <taxon>metagenomes</taxon>
        <taxon>ecological metagenomes</taxon>
    </lineage>
</organism>
<dbReference type="GO" id="GO:0008783">
    <property type="term" value="F:agmatinase activity"/>
    <property type="evidence" value="ECO:0007669"/>
    <property type="project" value="TreeGrafter"/>
</dbReference>
<accession>A0A382ERX0</accession>
<evidence type="ECO:0000256" key="1">
    <source>
        <dbReference type="ARBA" id="ARBA00022723"/>
    </source>
</evidence>
<dbReference type="Gene3D" id="3.40.800.10">
    <property type="entry name" value="Ureohydrolase domain"/>
    <property type="match status" value="1"/>
</dbReference>
<reference evidence="3" key="1">
    <citation type="submission" date="2018-05" db="EMBL/GenBank/DDBJ databases">
        <authorList>
            <person name="Lanie J.A."/>
            <person name="Ng W.-L."/>
            <person name="Kazmierczak K.M."/>
            <person name="Andrzejewski T.M."/>
            <person name="Davidsen T.M."/>
            <person name="Wayne K.J."/>
            <person name="Tettelin H."/>
            <person name="Glass J.I."/>
            <person name="Rusch D."/>
            <person name="Podicherti R."/>
            <person name="Tsui H.-C.T."/>
            <person name="Winkler M.E."/>
        </authorList>
    </citation>
    <scope>NUCLEOTIDE SEQUENCE</scope>
</reference>
<keyword evidence="2" id="KW-0378">Hydrolase</keyword>
<evidence type="ECO:0000256" key="2">
    <source>
        <dbReference type="ARBA" id="ARBA00022801"/>
    </source>
</evidence>
<name>A0A382ERX0_9ZZZZ</name>
<protein>
    <recommendedName>
        <fullName evidence="4">Agmatinase</fullName>
    </recommendedName>
</protein>
<proteinExistence type="predicted"/>
<evidence type="ECO:0008006" key="4">
    <source>
        <dbReference type="Google" id="ProtNLM"/>
    </source>
</evidence>
<dbReference type="InterPro" id="IPR023696">
    <property type="entry name" value="Ureohydrolase_dom_sf"/>
</dbReference>
<sequence length="109" mass="12119">MKKNKKTVQPVSGTKVPRFAGPSTFARLPELRDVETCDVAIVGIPFDAGTSYRPGARFGPQSIRQASRHLRTNYHPNYDTEPFVEQQVADAGDITCNPFNINEAIKQIE</sequence>
<dbReference type="AlphaFoldDB" id="A0A382ERX0"/>
<dbReference type="GO" id="GO:0046872">
    <property type="term" value="F:metal ion binding"/>
    <property type="evidence" value="ECO:0007669"/>
    <property type="project" value="UniProtKB-KW"/>
</dbReference>
<dbReference type="PANTHER" id="PTHR11358">
    <property type="entry name" value="ARGINASE/AGMATINASE"/>
    <property type="match status" value="1"/>
</dbReference>
<gene>
    <name evidence="3" type="ORF">METZ01_LOCUS205585</name>
</gene>
<evidence type="ECO:0000313" key="3">
    <source>
        <dbReference type="EMBL" id="SVB52731.1"/>
    </source>
</evidence>
<keyword evidence="1" id="KW-0479">Metal-binding</keyword>
<feature type="non-terminal residue" evidence="3">
    <location>
        <position position="109"/>
    </location>
</feature>